<dbReference type="Proteomes" id="UP001501705">
    <property type="component" value="Unassembled WGS sequence"/>
</dbReference>
<dbReference type="Pfam" id="PF01042">
    <property type="entry name" value="Ribonuc_L-PSP"/>
    <property type="match status" value="1"/>
</dbReference>
<dbReference type="CDD" id="cd00448">
    <property type="entry name" value="YjgF_YER057c_UK114_family"/>
    <property type="match status" value="1"/>
</dbReference>
<dbReference type="InterPro" id="IPR035959">
    <property type="entry name" value="RutC-like_sf"/>
</dbReference>
<evidence type="ECO:0000313" key="3">
    <source>
        <dbReference type="Proteomes" id="UP001501705"/>
    </source>
</evidence>
<reference evidence="3" key="1">
    <citation type="journal article" date="2019" name="Int. J. Syst. Evol. Microbiol.">
        <title>The Global Catalogue of Microorganisms (GCM) 10K type strain sequencing project: providing services to taxonomists for standard genome sequencing and annotation.</title>
        <authorList>
            <consortium name="The Broad Institute Genomics Platform"/>
            <consortium name="The Broad Institute Genome Sequencing Center for Infectious Disease"/>
            <person name="Wu L."/>
            <person name="Ma J."/>
        </authorList>
    </citation>
    <scope>NUCLEOTIDE SEQUENCE [LARGE SCALE GENOMIC DNA]</scope>
    <source>
        <strain evidence="3">JCM 15572</strain>
    </source>
</reference>
<gene>
    <name evidence="2" type="ORF">GCM10009804_70940</name>
</gene>
<dbReference type="RefSeq" id="WP_344240897.1">
    <property type="nucleotide sequence ID" value="NZ_BAAAPH010000034.1"/>
</dbReference>
<evidence type="ECO:0000313" key="2">
    <source>
        <dbReference type="EMBL" id="GAA1604434.1"/>
    </source>
</evidence>
<name>A0ABP4QAW0_9ACTN</name>
<dbReference type="Gene3D" id="3.30.1330.40">
    <property type="entry name" value="RutC-like"/>
    <property type="match status" value="1"/>
</dbReference>
<dbReference type="EMBL" id="BAAAPH010000034">
    <property type="protein sequence ID" value="GAA1604434.1"/>
    <property type="molecule type" value="Genomic_DNA"/>
</dbReference>
<organism evidence="2 3">
    <name type="scientific">Kribbella hippodromi</name>
    <dbReference type="NCBI Taxonomy" id="434347"/>
    <lineage>
        <taxon>Bacteria</taxon>
        <taxon>Bacillati</taxon>
        <taxon>Actinomycetota</taxon>
        <taxon>Actinomycetes</taxon>
        <taxon>Propionibacteriales</taxon>
        <taxon>Kribbellaceae</taxon>
        <taxon>Kribbella</taxon>
    </lineage>
</organism>
<dbReference type="SUPFAM" id="SSF55298">
    <property type="entry name" value="YjgF-like"/>
    <property type="match status" value="1"/>
</dbReference>
<proteinExistence type="inferred from homology"/>
<dbReference type="PANTHER" id="PTHR11803:SF58">
    <property type="entry name" value="PROTEIN HMF1-RELATED"/>
    <property type="match status" value="1"/>
</dbReference>
<evidence type="ECO:0000256" key="1">
    <source>
        <dbReference type="ARBA" id="ARBA00010552"/>
    </source>
</evidence>
<keyword evidence="3" id="KW-1185">Reference proteome</keyword>
<protein>
    <submittedName>
        <fullName evidence="2">RidA family protein</fullName>
    </submittedName>
</protein>
<comment type="caution">
    <text evidence="2">The sequence shown here is derived from an EMBL/GenBank/DDBJ whole genome shotgun (WGS) entry which is preliminary data.</text>
</comment>
<sequence>MTDAPVAIRSGRIGPPAGPYSPAVRVGDLLFVSGQGPFGPDGRLRGESFGEQAHATFDNLEALAIAAGTDLSRAVRIGGYLADQADFAEWNAVCKERLREPYPARTTVPVELPGFAIEIDAVFWIPGVAR</sequence>
<comment type="similarity">
    <text evidence="1">Belongs to the RutC family.</text>
</comment>
<dbReference type="PANTHER" id="PTHR11803">
    <property type="entry name" value="2-IMINOBUTANOATE/2-IMINOPROPANOATE DEAMINASE RIDA"/>
    <property type="match status" value="1"/>
</dbReference>
<dbReference type="InterPro" id="IPR006175">
    <property type="entry name" value="YjgF/YER057c/UK114"/>
</dbReference>
<accession>A0ABP4QAW0</accession>